<dbReference type="GO" id="GO:0043682">
    <property type="term" value="F:P-type divalent copper transporter activity"/>
    <property type="evidence" value="ECO:0007669"/>
    <property type="project" value="TreeGrafter"/>
</dbReference>
<dbReference type="PRINTS" id="PR00119">
    <property type="entry name" value="CATATPASE"/>
</dbReference>
<keyword evidence="6 13" id="KW-0812">Transmembrane</keyword>
<keyword evidence="3" id="KW-0813">Transport</keyword>
<dbReference type="InterPro" id="IPR018303">
    <property type="entry name" value="ATPase_P-typ_P_site"/>
</dbReference>
<keyword evidence="4" id="KW-1003">Cell membrane</keyword>
<comment type="similarity">
    <text evidence="2">Belongs to the cation transport ATPase (P-type) (TC 3.A.3) family. Type IB subfamily.</text>
</comment>
<evidence type="ECO:0000256" key="6">
    <source>
        <dbReference type="ARBA" id="ARBA00022692"/>
    </source>
</evidence>
<keyword evidence="9" id="KW-1278">Translocase</keyword>
<keyword evidence="12 13" id="KW-0472">Membrane</keyword>
<evidence type="ECO:0000259" key="14">
    <source>
        <dbReference type="PROSITE" id="PS50846"/>
    </source>
</evidence>
<dbReference type="PANTHER" id="PTHR43520">
    <property type="entry name" value="ATP7, ISOFORM B"/>
    <property type="match status" value="1"/>
</dbReference>
<gene>
    <name evidence="15" type="ORF">FAM09_29425</name>
</gene>
<dbReference type="PRINTS" id="PR00943">
    <property type="entry name" value="CUATPASE"/>
</dbReference>
<name>A0A4S8H9S2_9BACT</name>
<dbReference type="Pfam" id="PF00702">
    <property type="entry name" value="Hydrolase"/>
    <property type="match status" value="1"/>
</dbReference>
<organism evidence="15 16">
    <name type="scientific">Niastella caeni</name>
    <dbReference type="NCBI Taxonomy" id="2569763"/>
    <lineage>
        <taxon>Bacteria</taxon>
        <taxon>Pseudomonadati</taxon>
        <taxon>Bacteroidota</taxon>
        <taxon>Chitinophagia</taxon>
        <taxon>Chitinophagales</taxon>
        <taxon>Chitinophagaceae</taxon>
        <taxon>Niastella</taxon>
    </lineage>
</organism>
<evidence type="ECO:0000256" key="9">
    <source>
        <dbReference type="ARBA" id="ARBA00022967"/>
    </source>
</evidence>
<feature type="transmembrane region" description="Helical" evidence="13">
    <location>
        <begin position="271"/>
        <end position="292"/>
    </location>
</feature>
<dbReference type="Gene3D" id="3.40.1110.10">
    <property type="entry name" value="Calcium-transporting ATPase, cytoplasmic domain N"/>
    <property type="match status" value="1"/>
</dbReference>
<keyword evidence="7" id="KW-0479">Metal-binding</keyword>
<evidence type="ECO:0000256" key="5">
    <source>
        <dbReference type="ARBA" id="ARBA00022553"/>
    </source>
</evidence>
<feature type="transmembrane region" description="Helical" evidence="13">
    <location>
        <begin position="216"/>
        <end position="234"/>
    </location>
</feature>
<dbReference type="Pfam" id="PF00122">
    <property type="entry name" value="E1-E2_ATPase"/>
    <property type="match status" value="1"/>
</dbReference>
<dbReference type="InterPro" id="IPR006121">
    <property type="entry name" value="HMA_dom"/>
</dbReference>
<feature type="transmembrane region" description="Helical" evidence="13">
    <location>
        <begin position="178"/>
        <end position="196"/>
    </location>
</feature>
<evidence type="ECO:0000256" key="12">
    <source>
        <dbReference type="ARBA" id="ARBA00023136"/>
    </source>
</evidence>
<feature type="domain" description="HMA" evidence="14">
    <location>
        <begin position="95"/>
        <end position="161"/>
    </location>
</feature>
<feature type="transmembrane region" description="Helical" evidence="13">
    <location>
        <begin position="744"/>
        <end position="765"/>
    </location>
</feature>
<reference evidence="15 16" key="1">
    <citation type="submission" date="2019-04" db="EMBL/GenBank/DDBJ databases">
        <title>Niastella caeni sp. nov., isolated from activated sludge.</title>
        <authorList>
            <person name="Sheng M."/>
        </authorList>
    </citation>
    <scope>NUCLEOTIDE SEQUENCE [LARGE SCALE GENOMIC DNA]</scope>
    <source>
        <strain evidence="15 16">HX-2-15</strain>
    </source>
</reference>
<dbReference type="SUPFAM" id="SSF55008">
    <property type="entry name" value="HMA, heavy metal-associated domain"/>
    <property type="match status" value="1"/>
</dbReference>
<dbReference type="AlphaFoldDB" id="A0A4S8H9S2"/>
<dbReference type="SUPFAM" id="SSF81665">
    <property type="entry name" value="Calcium ATPase, transmembrane domain M"/>
    <property type="match status" value="1"/>
</dbReference>
<dbReference type="InterPro" id="IPR021993">
    <property type="entry name" value="ATPase-cat-bd"/>
</dbReference>
<dbReference type="InterPro" id="IPR023298">
    <property type="entry name" value="ATPase_P-typ_TM_dom_sf"/>
</dbReference>
<dbReference type="PANTHER" id="PTHR43520:SF5">
    <property type="entry name" value="CATION-TRANSPORTING P-TYPE ATPASE-RELATED"/>
    <property type="match status" value="1"/>
</dbReference>
<protein>
    <submittedName>
        <fullName evidence="15">HAD family hydrolase</fullName>
    </submittedName>
</protein>
<dbReference type="GO" id="GO:0016887">
    <property type="term" value="F:ATP hydrolysis activity"/>
    <property type="evidence" value="ECO:0007669"/>
    <property type="project" value="InterPro"/>
</dbReference>
<evidence type="ECO:0000256" key="8">
    <source>
        <dbReference type="ARBA" id="ARBA00022842"/>
    </source>
</evidence>
<keyword evidence="16" id="KW-1185">Reference proteome</keyword>
<dbReference type="PROSITE" id="PS50846">
    <property type="entry name" value="HMA_2"/>
    <property type="match status" value="1"/>
</dbReference>
<evidence type="ECO:0000256" key="1">
    <source>
        <dbReference type="ARBA" id="ARBA00004651"/>
    </source>
</evidence>
<keyword evidence="10 13" id="KW-1133">Transmembrane helix</keyword>
<evidence type="ECO:0000256" key="11">
    <source>
        <dbReference type="ARBA" id="ARBA00023065"/>
    </source>
</evidence>
<dbReference type="Gene3D" id="2.70.150.10">
    <property type="entry name" value="Calcium-transporting ATPase, cytoplasmic transduction domain A"/>
    <property type="match status" value="1"/>
</dbReference>
<dbReference type="GO" id="GO:0005507">
    <property type="term" value="F:copper ion binding"/>
    <property type="evidence" value="ECO:0007669"/>
    <property type="project" value="TreeGrafter"/>
</dbReference>
<keyword evidence="11" id="KW-0406">Ion transport</keyword>
<evidence type="ECO:0000256" key="13">
    <source>
        <dbReference type="SAM" id="Phobius"/>
    </source>
</evidence>
<dbReference type="OrthoDB" id="614385at2"/>
<dbReference type="InterPro" id="IPR001757">
    <property type="entry name" value="P_typ_ATPase"/>
</dbReference>
<keyword evidence="5" id="KW-0597">Phosphoprotein</keyword>
<evidence type="ECO:0000256" key="10">
    <source>
        <dbReference type="ARBA" id="ARBA00022989"/>
    </source>
</evidence>
<dbReference type="Gene3D" id="3.40.50.1000">
    <property type="entry name" value="HAD superfamily/HAD-like"/>
    <property type="match status" value="1"/>
</dbReference>
<dbReference type="GO" id="GO:0055070">
    <property type="term" value="P:copper ion homeostasis"/>
    <property type="evidence" value="ECO:0007669"/>
    <property type="project" value="TreeGrafter"/>
</dbReference>
<evidence type="ECO:0000256" key="4">
    <source>
        <dbReference type="ARBA" id="ARBA00022475"/>
    </source>
</evidence>
<dbReference type="NCBIfam" id="TIGR01494">
    <property type="entry name" value="ATPase_P-type"/>
    <property type="match status" value="1"/>
</dbReference>
<dbReference type="InterPro" id="IPR059000">
    <property type="entry name" value="ATPase_P-type_domA"/>
</dbReference>
<evidence type="ECO:0000313" key="15">
    <source>
        <dbReference type="EMBL" id="THU30799.1"/>
    </source>
</evidence>
<dbReference type="InterPro" id="IPR023214">
    <property type="entry name" value="HAD_sf"/>
</dbReference>
<proteinExistence type="inferred from homology"/>
<evidence type="ECO:0000313" key="16">
    <source>
        <dbReference type="Proteomes" id="UP000306918"/>
    </source>
</evidence>
<dbReference type="SUPFAM" id="SSF81653">
    <property type="entry name" value="Calcium ATPase, transduction domain A"/>
    <property type="match status" value="1"/>
</dbReference>
<feature type="transmembrane region" description="Helical" evidence="13">
    <location>
        <begin position="771"/>
        <end position="800"/>
    </location>
</feature>
<evidence type="ECO:0000256" key="7">
    <source>
        <dbReference type="ARBA" id="ARBA00022723"/>
    </source>
</evidence>
<evidence type="ECO:0000256" key="3">
    <source>
        <dbReference type="ARBA" id="ARBA00022448"/>
    </source>
</evidence>
<dbReference type="SUPFAM" id="SSF56784">
    <property type="entry name" value="HAD-like"/>
    <property type="match status" value="1"/>
</dbReference>
<keyword evidence="15" id="KW-0378">Hydrolase</keyword>
<dbReference type="PROSITE" id="PS00154">
    <property type="entry name" value="ATPASE_E1_E2"/>
    <property type="match status" value="1"/>
</dbReference>
<dbReference type="InterPro" id="IPR023299">
    <property type="entry name" value="ATPase_P-typ_cyto_dom_N"/>
</dbReference>
<dbReference type="InterPro" id="IPR008250">
    <property type="entry name" value="ATPase_P-typ_transduc_dom_A_sf"/>
</dbReference>
<comment type="caution">
    <text evidence="15">The sequence shown here is derived from an EMBL/GenBank/DDBJ whole genome shotgun (WGS) entry which is preliminary data.</text>
</comment>
<evidence type="ECO:0000256" key="2">
    <source>
        <dbReference type="ARBA" id="ARBA00006024"/>
    </source>
</evidence>
<dbReference type="InterPro" id="IPR036412">
    <property type="entry name" value="HAD-like_sf"/>
</dbReference>
<accession>A0A4S8H9S2</accession>
<dbReference type="GO" id="GO:0005886">
    <property type="term" value="C:plasma membrane"/>
    <property type="evidence" value="ECO:0007669"/>
    <property type="project" value="UniProtKB-SubCell"/>
</dbReference>
<feature type="transmembrane region" description="Helical" evidence="13">
    <location>
        <begin position="428"/>
        <end position="446"/>
    </location>
</feature>
<sequence length="806" mass="89385">MHSSANTHTYQQLVCFHCGEACTIATITAENKHFCCEGCKMVYQLLNKHGLCDYYSLNENPGLTQRIPVRKDKFAFLEDAAIQQQLISFSNDQQTHITFYLPQIHCSSCLYLLENLHRMQPAVISTTVNFSRKEVSIIFDHNHISLQKVAELLTGIGYEPYISLQNLQHHKPGPKKSLIYQLGVAGFCFANIMLLSFPEYLGLEPADLQLQGVFRWLNVLLALPVFLYSAYPFYESGWKGLRHKFLNIDAPIALAIIVTFSRSLYEVISGTGAGYFDSMAGIVFFMLIGRVLQDKTYQQLSFERDFTSYFPVAATLVKDGQERSVSLPEIKAGDTLLIHSNELIPADGICTRGKACIDYSFVTGESLPVNKEMGEMVYAGGKQTGSAIEILVIKEVAQSYLTRLWSADVFKKNNEPKSVSFVHLLSRYFTYILFSIAAIAATYWAFTDSTKVWNVITAVLIVACPCALLLSNTFTNGNILRILGRNKLYLRNAQAIEDMAGITHIVFDKTGTLTTTSEQQVTYEGLALNQRQQQAIASLAAQSNHPLSRALVSHFGNIQRLPISAFREIPGKGIRGMVGDQYISLGSPDFISGYTTTIEKGARVYVAIDDKVVGHFSMHNHYRESVAPLVQSLSAHYKLSVLSGDHDTERATLQRMMGASTTLLFNQQPGDKLQYIKKLQENGERVMMIGDGLNDAGALKQSNVGIALADDCNNFTPASDAIMDASQFSHLYRFMRLCKANKQIVIASFILSIAYNIIGLSFAVQGVLSPMIAAILMPASSLSILLVTFGCSNIAARLFLKDVPRT</sequence>
<dbReference type="GO" id="GO:0005524">
    <property type="term" value="F:ATP binding"/>
    <property type="evidence" value="ECO:0007669"/>
    <property type="project" value="InterPro"/>
</dbReference>
<dbReference type="Proteomes" id="UP000306918">
    <property type="component" value="Unassembled WGS sequence"/>
</dbReference>
<feature type="transmembrane region" description="Helical" evidence="13">
    <location>
        <begin position="452"/>
        <end position="471"/>
    </location>
</feature>
<dbReference type="EMBL" id="STFF01000015">
    <property type="protein sequence ID" value="THU30799.1"/>
    <property type="molecule type" value="Genomic_DNA"/>
</dbReference>
<feature type="transmembrane region" description="Helical" evidence="13">
    <location>
        <begin position="246"/>
        <end position="265"/>
    </location>
</feature>
<dbReference type="Pfam" id="PF12156">
    <property type="entry name" value="ATPase-cat_bd"/>
    <property type="match status" value="1"/>
</dbReference>
<keyword evidence="8" id="KW-0460">Magnesium</keyword>
<comment type="subcellular location">
    <subcellularLocation>
        <location evidence="1">Cell membrane</location>
        <topology evidence="1">Multi-pass membrane protein</topology>
    </subcellularLocation>
</comment>
<dbReference type="Gene3D" id="3.30.70.100">
    <property type="match status" value="1"/>
</dbReference>
<dbReference type="InterPro" id="IPR036163">
    <property type="entry name" value="HMA_dom_sf"/>
</dbReference>